<evidence type="ECO:0000313" key="9">
    <source>
        <dbReference type="EMBL" id="MCL6269487.1"/>
    </source>
</evidence>
<proteinExistence type="inferred from homology"/>
<comment type="similarity">
    <text evidence="2">Belongs to the PilY1 family.</text>
</comment>
<comment type="subcellular location">
    <subcellularLocation>
        <location evidence="1">Fimbrium</location>
    </subcellularLocation>
</comment>
<dbReference type="RefSeq" id="WP_249698517.1">
    <property type="nucleotide sequence ID" value="NZ_JAMFLX010000006.1"/>
</dbReference>
<sequence>MKLSKHLSILFTFCFGVYAKALDFVNTPLFLLNASVPNIVMMLDDSGSMDVDLLNLRHYDSCAYQYVFAPSFTSNEITSDPGGDYKVCFYDNENYTGTKNCFIESDAWTGGAPTYRHDVWSSVRLKPGYGVRVYRGGSYTDTTTDFSTDQVRLTNGFDNSISSFKIFKTNEPSQSCGNLRTNGYIYPNGSWQRYFYIYSHDNAYWATALSSDFSIRDTKYFYDEWGDWRLFSSDMNVMYYDPSMNYQPWRASDPNASFTAARAHGLSGGAGYNSILDLTGSFYAVAVDDKGFTDVSGGPVRNADSFDTSGNGMIDIWDSHTLYQINSSAVTRTEVSYEVFDDDLGRNVVRRENRLPDITDSSKVAEIQQNYANWYQYSRRRSFVMSGAISQLVQSFPNYRYSYGVINNTSMLMNAPENNSDIPAHNDSLLADLFLRNRGLGSTPLAKGLNTVGSYLKKTGSDAPIIEECQQNFSILFTDGYWTGSLYNSSIGNEDGDPYSQTVADVAHYYYSNDLRPDLDDKVPISPVDPAVHQHLVTFPVAFGVDGSLNDTDNDGWPDVSGVQLKESDDWGNPYYWGSPNKINDLWHAAFNSKGLFSSARTPQELVDGLKNALAGANERISSASSVATNTGSLRGNSHVYQARFNSAGWTGDLIAHPLGPDGSILNPPSWQAASLLDVRAANNRVIITSDKNASNNLVGVPFRHAGSNTLSSSYVDRLKDGRSLLAIQGDVDDYVEALVDYLRGDAANESDAVLTDWKSCASEGDVCTVTGTTTVRYGISGNYNSKEVAGSVNCSDDEFGDSSVGNVKACEYAETRQYGFRSRSSKFGDLAHSDPVYVGPPTASYLDPEYLTFRSNWLSRAEMVYIGGNDGMLHGFDAETGVEKLAYVPFEMAKSIYKLADSGYAHDFFVDGQISIGDACVGNPSCSWKTMLAGSLRTGGRAVYALDVTDPASFSESKASNLFMWEFGSDDDADMGYFFGQPLIVKLSTGKWGVIISNGYNSDDGKAVLFILDAETGQPLAVGGKLDTQMGTAGDPNGLSSPTAVDTDSDGDVDLVYAGDLKGNLWKFDVSSSDPSNWGVGYSSGGSPIPLFAAGSTRPITVAPAVGRHPEESGYMIYFGTGKYIEITDNGNEGQATQSFYGIWDDTRDNSSFNASITSSELLQQTILQEVKLYPQDTNGDGLRNTSDSGFTFRLTSSNSICWRNCNGGAVPHRGWRFDMVYLSDNRGEKQVSDSILRNGRIIFTTLQPSLSSCDRGGRSWLMELNAADGSFLNEPPFDLNQDGEFDGSDVDYGAWGMVDPSVYCPSGNCQAPGGILIDEIVQTPSIMDCAPGVECKYISGSEGGIDKIDENVGSSSLGRQSWRELRGE</sequence>
<name>A0ABT0PDP5_9GAMM</name>
<dbReference type="Gene3D" id="2.60.20.10">
    <property type="entry name" value="Crystallins"/>
    <property type="match status" value="1"/>
</dbReference>
<organism evidence="9 10">
    <name type="scientific">Parendozoicomonas callyspongiae</name>
    <dbReference type="NCBI Taxonomy" id="2942213"/>
    <lineage>
        <taxon>Bacteria</taxon>
        <taxon>Pseudomonadati</taxon>
        <taxon>Pseudomonadota</taxon>
        <taxon>Gammaproteobacteria</taxon>
        <taxon>Oceanospirillales</taxon>
        <taxon>Endozoicomonadaceae</taxon>
        <taxon>Parendozoicomonas</taxon>
    </lineage>
</organism>
<keyword evidence="4" id="KW-0479">Metal-binding</keyword>
<gene>
    <name evidence="9" type="ORF">M3P05_05975</name>
</gene>
<dbReference type="EMBL" id="JAMFLX010000006">
    <property type="protein sequence ID" value="MCL6269487.1"/>
    <property type="molecule type" value="Genomic_DNA"/>
</dbReference>
<evidence type="ECO:0000256" key="7">
    <source>
        <dbReference type="SAM" id="MobiDB-lite"/>
    </source>
</evidence>
<evidence type="ECO:0000256" key="6">
    <source>
        <dbReference type="ARBA" id="ARBA00023263"/>
    </source>
</evidence>
<protein>
    <submittedName>
        <fullName evidence="9">PilC/PilY family type IV pilus protein</fullName>
    </submittedName>
</protein>
<evidence type="ECO:0000256" key="1">
    <source>
        <dbReference type="ARBA" id="ARBA00004561"/>
    </source>
</evidence>
<evidence type="ECO:0000256" key="2">
    <source>
        <dbReference type="ARBA" id="ARBA00008387"/>
    </source>
</evidence>
<dbReference type="Pfam" id="PF05567">
    <property type="entry name" value="T4P_PilY1"/>
    <property type="match status" value="1"/>
</dbReference>
<evidence type="ECO:0000259" key="8">
    <source>
        <dbReference type="Pfam" id="PF05567"/>
    </source>
</evidence>
<evidence type="ECO:0000256" key="4">
    <source>
        <dbReference type="ARBA" id="ARBA00022723"/>
    </source>
</evidence>
<dbReference type="InterPro" id="IPR008707">
    <property type="entry name" value="B-propeller_PilY1"/>
</dbReference>
<feature type="domain" description="PilY1 beta-propeller" evidence="8">
    <location>
        <begin position="829"/>
        <end position="1172"/>
    </location>
</feature>
<dbReference type="Proteomes" id="UP001203338">
    <property type="component" value="Unassembled WGS sequence"/>
</dbReference>
<evidence type="ECO:0000256" key="3">
    <source>
        <dbReference type="ARBA" id="ARBA00022558"/>
    </source>
</evidence>
<evidence type="ECO:0000313" key="10">
    <source>
        <dbReference type="Proteomes" id="UP001203338"/>
    </source>
</evidence>
<dbReference type="SUPFAM" id="SSF49695">
    <property type="entry name" value="gamma-Crystallin-like"/>
    <property type="match status" value="1"/>
</dbReference>
<keyword evidence="10" id="KW-1185">Reference proteome</keyword>
<keyword evidence="6" id="KW-0281">Fimbrium</keyword>
<comment type="caution">
    <text evidence="9">The sequence shown here is derived from an EMBL/GenBank/DDBJ whole genome shotgun (WGS) entry which is preliminary data.</text>
</comment>
<reference evidence="9 10" key="1">
    <citation type="submission" date="2022-05" db="EMBL/GenBank/DDBJ databases">
        <authorList>
            <person name="Park J.-S."/>
        </authorList>
    </citation>
    <scope>NUCLEOTIDE SEQUENCE [LARGE SCALE GENOMIC DNA]</scope>
    <source>
        <strain evidence="9 10">2012CJ34-2</strain>
    </source>
</reference>
<dbReference type="InterPro" id="IPR011024">
    <property type="entry name" value="G_crystallin-like"/>
</dbReference>
<dbReference type="SUPFAM" id="SSF50998">
    <property type="entry name" value="Quinoprotein alcohol dehydrogenase-like"/>
    <property type="match status" value="1"/>
</dbReference>
<keyword evidence="3" id="KW-1029">Fimbrium biogenesis</keyword>
<evidence type="ECO:0000256" key="5">
    <source>
        <dbReference type="ARBA" id="ARBA00022837"/>
    </source>
</evidence>
<accession>A0ABT0PDP5</accession>
<feature type="region of interest" description="Disordered" evidence="7">
    <location>
        <begin position="1351"/>
        <end position="1370"/>
    </location>
</feature>
<keyword evidence="5" id="KW-0106">Calcium</keyword>
<dbReference type="InterPro" id="IPR011047">
    <property type="entry name" value="Quinoprotein_ADH-like_sf"/>
</dbReference>